<evidence type="ECO:0000313" key="3">
    <source>
        <dbReference type="Proteomes" id="UP000185781"/>
    </source>
</evidence>
<accession>A0A1N7QXM7</accession>
<gene>
    <name evidence="2" type="ORF">SAMN05421785_1227</name>
</gene>
<name>A0A1N7QXM7_9FLAO</name>
<keyword evidence="1" id="KW-0812">Transmembrane</keyword>
<organism evidence="2 3">
    <name type="scientific">Chryseobacterium gambrini</name>
    <dbReference type="NCBI Taxonomy" id="373672"/>
    <lineage>
        <taxon>Bacteria</taxon>
        <taxon>Pseudomonadati</taxon>
        <taxon>Bacteroidota</taxon>
        <taxon>Flavobacteriia</taxon>
        <taxon>Flavobacteriales</taxon>
        <taxon>Weeksellaceae</taxon>
        <taxon>Chryseobacterium group</taxon>
        <taxon>Chryseobacterium</taxon>
    </lineage>
</organism>
<feature type="transmembrane region" description="Helical" evidence="1">
    <location>
        <begin position="7"/>
        <end position="25"/>
    </location>
</feature>
<proteinExistence type="predicted"/>
<feature type="transmembrane region" description="Helical" evidence="1">
    <location>
        <begin position="37"/>
        <end position="54"/>
    </location>
</feature>
<keyword evidence="1" id="KW-0472">Membrane</keyword>
<sequence length="126" mass="14781">MKRKILIGEAIVQTVISLVFFSYAIADYFEKTPGTEFFIALFYIGISNLIGFLLRVSLSKSKFHRYYFFGVLIFFQLLFVAVLLFNDSKIEYVLYFMGIGGVLFNIYYLIYGFYNVKTMQQNKTEK</sequence>
<feature type="transmembrane region" description="Helical" evidence="1">
    <location>
        <begin position="66"/>
        <end position="86"/>
    </location>
</feature>
<dbReference type="STRING" id="373672.SAMN05421785_1227"/>
<dbReference type="Proteomes" id="UP000185781">
    <property type="component" value="Unassembled WGS sequence"/>
</dbReference>
<feature type="transmembrane region" description="Helical" evidence="1">
    <location>
        <begin position="92"/>
        <end position="114"/>
    </location>
</feature>
<reference evidence="2 3" key="1">
    <citation type="submission" date="2017-01" db="EMBL/GenBank/DDBJ databases">
        <authorList>
            <person name="Mah S.A."/>
            <person name="Swanson W.J."/>
            <person name="Moy G.W."/>
            <person name="Vacquier V.D."/>
        </authorList>
    </citation>
    <scope>NUCLEOTIDE SEQUENCE [LARGE SCALE GENOMIC DNA]</scope>
    <source>
        <strain evidence="2 3">DSM 18014</strain>
    </source>
</reference>
<dbReference type="AlphaFoldDB" id="A0A1N7QXM7"/>
<evidence type="ECO:0000313" key="2">
    <source>
        <dbReference type="EMBL" id="SIT27621.1"/>
    </source>
</evidence>
<dbReference type="RefSeq" id="WP_076396566.1">
    <property type="nucleotide sequence ID" value="NZ_FTOV01000022.1"/>
</dbReference>
<keyword evidence="1" id="KW-1133">Transmembrane helix</keyword>
<dbReference type="OrthoDB" id="1260217at2"/>
<dbReference type="EMBL" id="FTOV01000022">
    <property type="protein sequence ID" value="SIT27621.1"/>
    <property type="molecule type" value="Genomic_DNA"/>
</dbReference>
<evidence type="ECO:0000256" key="1">
    <source>
        <dbReference type="SAM" id="Phobius"/>
    </source>
</evidence>
<protein>
    <submittedName>
        <fullName evidence="2">Uncharacterized protein</fullName>
    </submittedName>
</protein>